<protein>
    <submittedName>
        <fullName evidence="3">Putative membrane protein</fullName>
    </submittedName>
</protein>
<dbReference type="InterPro" id="IPR007621">
    <property type="entry name" value="TPM_dom"/>
</dbReference>
<dbReference type="Gene3D" id="3.10.310.50">
    <property type="match status" value="1"/>
</dbReference>
<dbReference type="OrthoDB" id="5825388at2"/>
<feature type="transmembrane region" description="Helical" evidence="1">
    <location>
        <begin position="44"/>
        <end position="71"/>
    </location>
</feature>
<gene>
    <name evidence="3" type="ORF">SAMN06295912_1312</name>
</gene>
<dbReference type="Proteomes" id="UP000198281">
    <property type="component" value="Unassembled WGS sequence"/>
</dbReference>
<keyword evidence="1" id="KW-1133">Transmembrane helix</keyword>
<evidence type="ECO:0000313" key="4">
    <source>
        <dbReference type="Proteomes" id="UP000198281"/>
    </source>
</evidence>
<accession>A0A239J6F6</accession>
<proteinExistence type="predicted"/>
<keyword evidence="1" id="KW-0472">Membrane</keyword>
<dbReference type="RefSeq" id="WP_089220923.1">
    <property type="nucleotide sequence ID" value="NZ_FZOS01000031.1"/>
</dbReference>
<keyword evidence="1" id="KW-0812">Transmembrane</keyword>
<evidence type="ECO:0000313" key="3">
    <source>
        <dbReference type="EMBL" id="SNT01410.1"/>
    </source>
</evidence>
<dbReference type="AlphaFoldDB" id="A0A239J6F6"/>
<keyword evidence="4" id="KW-1185">Reference proteome</keyword>
<name>A0A239J6F6_9SPHN</name>
<sequence length="223" mass="24348">MTRAPVDQQRVRAAIEAAEARTDGELLAILSPQSDTYHDVALQWAVLLMVTALGVVTAFPDAFIGLAEWIAGDWSGGITRRSLLLMLFALLVAIYLAARIALRWPALRLALVPGLIKSRRVRRRAIALFKVGAEQHTISRTGVLLYVSLAEQRAEIVADEAVHNRVPAEMWGDAMVLLIDAIRDGRPTDGMVAAIEAIGDILAREFPYTGTDPAELPNHLIVI</sequence>
<reference evidence="4" key="1">
    <citation type="submission" date="2017-06" db="EMBL/GenBank/DDBJ databases">
        <authorList>
            <person name="Varghese N."/>
            <person name="Submissions S."/>
        </authorList>
    </citation>
    <scope>NUCLEOTIDE SEQUENCE [LARGE SCALE GENOMIC DNA]</scope>
    <source>
        <strain evidence="4">LNB2</strain>
    </source>
</reference>
<evidence type="ECO:0000259" key="2">
    <source>
        <dbReference type="Pfam" id="PF04536"/>
    </source>
</evidence>
<evidence type="ECO:0000256" key="1">
    <source>
        <dbReference type="SAM" id="Phobius"/>
    </source>
</evidence>
<feature type="domain" description="TPM" evidence="2">
    <location>
        <begin position="135"/>
        <end position="200"/>
    </location>
</feature>
<organism evidence="3 4">
    <name type="scientific">Edaphosphingomonas laterariae</name>
    <dbReference type="NCBI Taxonomy" id="861865"/>
    <lineage>
        <taxon>Bacteria</taxon>
        <taxon>Pseudomonadati</taxon>
        <taxon>Pseudomonadota</taxon>
        <taxon>Alphaproteobacteria</taxon>
        <taxon>Sphingomonadales</taxon>
        <taxon>Rhizorhabdaceae</taxon>
        <taxon>Edaphosphingomonas</taxon>
    </lineage>
</organism>
<dbReference type="Pfam" id="PF04536">
    <property type="entry name" value="TPM_phosphatase"/>
    <property type="match status" value="1"/>
</dbReference>
<feature type="transmembrane region" description="Helical" evidence="1">
    <location>
        <begin position="83"/>
        <end position="102"/>
    </location>
</feature>
<dbReference type="EMBL" id="FZOS01000031">
    <property type="protein sequence ID" value="SNT01410.1"/>
    <property type="molecule type" value="Genomic_DNA"/>
</dbReference>